<gene>
    <name evidence="1" type="ORF">TR102396</name>
</gene>
<dbReference type="EMBL" id="GEEE01017887">
    <property type="protein sequence ID" value="JAP45338.1"/>
    <property type="molecule type" value="Transcribed_RNA"/>
</dbReference>
<sequence length="118" mass="13458">MHSVSPCLQMEMRRTVEFAGRFVSELIRVNIVRRPLSFLIQLGFMLYVPRITAHHLPLHFASGILASDIDPVHSETSGPTICYYSTFTASLLDHIDAGPNHFWVLASFQIRILFCQVR</sequence>
<protein>
    <submittedName>
        <fullName evidence="1">Uncharacterized protein</fullName>
    </submittedName>
</protein>
<organism evidence="1">
    <name type="scientific">Schistocephalus solidus</name>
    <name type="common">Tapeworm</name>
    <dbReference type="NCBI Taxonomy" id="70667"/>
    <lineage>
        <taxon>Eukaryota</taxon>
        <taxon>Metazoa</taxon>
        <taxon>Spiralia</taxon>
        <taxon>Lophotrochozoa</taxon>
        <taxon>Platyhelminthes</taxon>
        <taxon>Cestoda</taxon>
        <taxon>Eucestoda</taxon>
        <taxon>Diphyllobothriidea</taxon>
        <taxon>Diphyllobothriidae</taxon>
        <taxon>Schistocephalus</taxon>
    </lineage>
</organism>
<reference evidence="1" key="1">
    <citation type="submission" date="2016-01" db="EMBL/GenBank/DDBJ databases">
        <title>Reference transcriptome for the parasite Schistocephalus solidus: insights into the molecular evolution of parasitism.</title>
        <authorList>
            <person name="Hebert F.O."/>
            <person name="Grambauer S."/>
            <person name="Barber I."/>
            <person name="Landry C.R."/>
            <person name="Aubin-Horth N."/>
        </authorList>
    </citation>
    <scope>NUCLEOTIDE SEQUENCE</scope>
</reference>
<name>A0A0X3P6B2_SCHSO</name>
<proteinExistence type="predicted"/>
<evidence type="ECO:0000313" key="1">
    <source>
        <dbReference type="EMBL" id="JAP42706.1"/>
    </source>
</evidence>
<dbReference type="AlphaFoldDB" id="A0A0X3P6B2"/>
<accession>A0A0X3P6B2</accession>
<dbReference type="EMBL" id="GEEE01020519">
    <property type="protein sequence ID" value="JAP42706.1"/>
    <property type="molecule type" value="Transcribed_RNA"/>
</dbReference>